<dbReference type="InterPro" id="IPR006042">
    <property type="entry name" value="Xan_ur_permease"/>
</dbReference>
<evidence type="ECO:0000256" key="1">
    <source>
        <dbReference type="ARBA" id="ARBA00004651"/>
    </source>
</evidence>
<protein>
    <submittedName>
        <fullName evidence="9">Uric acid transporter UacT</fullName>
    </submittedName>
</protein>
<dbReference type="PANTHER" id="PTHR42810:SF4">
    <property type="entry name" value="URIC ACID TRANSPORTER UACT"/>
    <property type="match status" value="1"/>
</dbReference>
<evidence type="ECO:0000256" key="2">
    <source>
        <dbReference type="ARBA" id="ARBA00008821"/>
    </source>
</evidence>
<feature type="transmembrane region" description="Helical" evidence="8">
    <location>
        <begin position="20"/>
        <end position="40"/>
    </location>
</feature>
<comment type="similarity">
    <text evidence="2">Belongs to the nucleobase:cation symporter-2 (NCS2) (TC 2.A.40) family.</text>
</comment>
<evidence type="ECO:0000256" key="8">
    <source>
        <dbReference type="SAM" id="Phobius"/>
    </source>
</evidence>
<comment type="caution">
    <text evidence="9">The sequence shown here is derived from an EMBL/GenBank/DDBJ whole genome shotgun (WGS) entry which is preliminary data.</text>
</comment>
<evidence type="ECO:0000256" key="5">
    <source>
        <dbReference type="ARBA" id="ARBA00022692"/>
    </source>
</evidence>
<organism evidence="9 10">
    <name type="scientific">Cupriavidus respiraculi</name>
    <dbReference type="NCBI Taxonomy" id="195930"/>
    <lineage>
        <taxon>Bacteria</taxon>
        <taxon>Pseudomonadati</taxon>
        <taxon>Pseudomonadota</taxon>
        <taxon>Betaproteobacteria</taxon>
        <taxon>Burkholderiales</taxon>
        <taxon>Burkholderiaceae</taxon>
        <taxon>Cupriavidus</taxon>
    </lineage>
</organism>
<dbReference type="PANTHER" id="PTHR42810">
    <property type="entry name" value="PURINE PERMEASE C1399.01C-RELATED"/>
    <property type="match status" value="1"/>
</dbReference>
<evidence type="ECO:0000256" key="7">
    <source>
        <dbReference type="ARBA" id="ARBA00023136"/>
    </source>
</evidence>
<feature type="transmembrane region" description="Helical" evidence="8">
    <location>
        <begin position="52"/>
        <end position="73"/>
    </location>
</feature>
<gene>
    <name evidence="9" type="primary">uacT_3</name>
    <name evidence="9" type="ORF">LMG21510_02548</name>
</gene>
<evidence type="ECO:0000256" key="3">
    <source>
        <dbReference type="ARBA" id="ARBA00022448"/>
    </source>
</evidence>
<name>A0ABN7YNL0_9BURK</name>
<keyword evidence="5 8" id="KW-0812">Transmembrane</keyword>
<feature type="transmembrane region" description="Helical" evidence="8">
    <location>
        <begin position="191"/>
        <end position="211"/>
    </location>
</feature>
<dbReference type="Pfam" id="PF00860">
    <property type="entry name" value="Xan_ur_permease"/>
    <property type="match status" value="1"/>
</dbReference>
<feature type="transmembrane region" description="Helical" evidence="8">
    <location>
        <begin position="318"/>
        <end position="340"/>
    </location>
</feature>
<sequence length="452" mass="46838">MQTTVHPVDEILPARAMASLGFQHMLVSYLGAIAVPMIVAGALKMTPAQTTMLISTALFTSGIATLLQTVGFWKFGVRLPLMQGVAFSSVGPVIAIGSDPSLGFNGVCGAIIGAGVIAMFLAPVIGKLKRFFPPVVSGCTITAVGLSLLPVAFHWFGGGRGAPDFGAPVFFLVAFGVVALILLINRHGGELIRSLSVVIGLLVGGVVAWLLGMGSFDEVARAPWFTMVTPFAFGMPTFNAGAIATMVIVMVVQMVESMGLFVAVGDIVKRPITERDATRGLRANGLASAIGGMFAAFPYIAFMENVGLVIVTGVRSRWVVATCGVMLCAVALVPKIGALFASIPGAALGGAAMVMFGVVVAAGIKTLGQVEYERNPNNLTIVAITLGCAMMPVMLPSMLEKLPGFLQPFVHSSVIIACVVSVLLNLILNGVPAREADEPPANVANADNVQGV</sequence>
<dbReference type="NCBIfam" id="TIGR00801">
    <property type="entry name" value="ncs2"/>
    <property type="match status" value="1"/>
</dbReference>
<feature type="transmembrane region" description="Helical" evidence="8">
    <location>
        <begin position="102"/>
        <end position="124"/>
    </location>
</feature>
<feature type="transmembrane region" description="Helical" evidence="8">
    <location>
        <begin position="379"/>
        <end position="399"/>
    </location>
</feature>
<reference evidence="9 10" key="1">
    <citation type="submission" date="2021-08" db="EMBL/GenBank/DDBJ databases">
        <authorList>
            <person name="Peeters C."/>
        </authorList>
    </citation>
    <scope>NUCLEOTIDE SEQUENCE [LARGE SCALE GENOMIC DNA]</scope>
    <source>
        <strain evidence="9 10">LMG 21510</strain>
    </source>
</reference>
<evidence type="ECO:0000313" key="9">
    <source>
        <dbReference type="EMBL" id="CAG9174404.1"/>
    </source>
</evidence>
<evidence type="ECO:0000313" key="10">
    <source>
        <dbReference type="Proteomes" id="UP000721236"/>
    </source>
</evidence>
<keyword evidence="4" id="KW-1003">Cell membrane</keyword>
<feature type="transmembrane region" description="Helical" evidence="8">
    <location>
        <begin position="131"/>
        <end position="153"/>
    </location>
</feature>
<dbReference type="InterPro" id="IPR006043">
    <property type="entry name" value="NCS2"/>
</dbReference>
<evidence type="ECO:0000256" key="6">
    <source>
        <dbReference type="ARBA" id="ARBA00022989"/>
    </source>
</evidence>
<evidence type="ECO:0000256" key="4">
    <source>
        <dbReference type="ARBA" id="ARBA00022475"/>
    </source>
</evidence>
<dbReference type="NCBIfam" id="TIGR03173">
    <property type="entry name" value="pbuX"/>
    <property type="match status" value="1"/>
</dbReference>
<accession>A0ABN7YNL0</accession>
<feature type="transmembrane region" description="Helical" evidence="8">
    <location>
        <begin position="165"/>
        <end position="184"/>
    </location>
</feature>
<dbReference type="EMBL" id="CAJZAH010000002">
    <property type="protein sequence ID" value="CAG9174404.1"/>
    <property type="molecule type" value="Genomic_DNA"/>
</dbReference>
<keyword evidence="6 8" id="KW-1133">Transmembrane helix</keyword>
<feature type="transmembrane region" description="Helical" evidence="8">
    <location>
        <begin position="346"/>
        <end position="367"/>
    </location>
</feature>
<feature type="transmembrane region" description="Helical" evidence="8">
    <location>
        <begin position="405"/>
        <end position="428"/>
    </location>
</feature>
<proteinExistence type="inferred from homology"/>
<dbReference type="Proteomes" id="UP000721236">
    <property type="component" value="Unassembled WGS sequence"/>
</dbReference>
<keyword evidence="3" id="KW-0813">Transport</keyword>
<dbReference type="RefSeq" id="WP_222201712.1">
    <property type="nucleotide sequence ID" value="NZ_CAJZAH010000002.1"/>
</dbReference>
<comment type="subcellular location">
    <subcellularLocation>
        <location evidence="1">Cell membrane</location>
        <topology evidence="1">Multi-pass membrane protein</topology>
    </subcellularLocation>
</comment>
<dbReference type="InterPro" id="IPR017588">
    <property type="entry name" value="UacT-like"/>
</dbReference>
<keyword evidence="7 8" id="KW-0472">Membrane</keyword>
<dbReference type="NCBIfam" id="NF037981">
    <property type="entry name" value="NCS2_1"/>
    <property type="match status" value="1"/>
</dbReference>
<keyword evidence="10" id="KW-1185">Reference proteome</keyword>